<dbReference type="Pfam" id="PF12172">
    <property type="entry name" value="zf-ChsH2"/>
    <property type="match status" value="1"/>
</dbReference>
<feature type="domain" description="ChsH2 C-terminal OB-fold" evidence="1">
    <location>
        <begin position="74"/>
        <end position="135"/>
    </location>
</feature>
<dbReference type="Gene3D" id="6.10.30.10">
    <property type="match status" value="1"/>
</dbReference>
<dbReference type="PANTHER" id="PTHR34075:SF5">
    <property type="entry name" value="BLR3430 PROTEIN"/>
    <property type="match status" value="1"/>
</dbReference>
<feature type="domain" description="ChsH2 rubredoxin-like zinc ribbon" evidence="2">
    <location>
        <begin position="37"/>
        <end position="72"/>
    </location>
</feature>
<dbReference type="InterPro" id="IPR052513">
    <property type="entry name" value="Thioester_dehydratase-like"/>
</dbReference>
<evidence type="ECO:0008006" key="5">
    <source>
        <dbReference type="Google" id="ProtNLM"/>
    </source>
</evidence>
<evidence type="ECO:0000313" key="4">
    <source>
        <dbReference type="Proteomes" id="UP001500957"/>
    </source>
</evidence>
<gene>
    <name evidence="3" type="ORF">GCM10009547_35690</name>
</gene>
<dbReference type="InterPro" id="IPR012340">
    <property type="entry name" value="NA-bd_OB-fold"/>
</dbReference>
<evidence type="ECO:0000313" key="3">
    <source>
        <dbReference type="EMBL" id="GAA0628882.1"/>
    </source>
</evidence>
<dbReference type="Proteomes" id="UP001500957">
    <property type="component" value="Unassembled WGS sequence"/>
</dbReference>
<sequence length="154" mass="17029">MTRAMPAARAMASRPSLEDLAVLGVRPAITPESKPFWDAAAQSRLVVERCDDCGLHVFPPRGICRRCLGRSLSWVDVAPPAVLHAFTHNHHPWAPGLGVYTVGLVELPEHDRIRMVGVLDQLEREPRIGDLLDFTFTPFSEGLTRIGFVPWLGA</sequence>
<comment type="caution">
    <text evidence="3">The sequence shown here is derived from an EMBL/GenBank/DDBJ whole genome shotgun (WGS) entry which is preliminary data.</text>
</comment>
<evidence type="ECO:0000259" key="2">
    <source>
        <dbReference type="Pfam" id="PF12172"/>
    </source>
</evidence>
<name>A0ABN1H4L9_9ACTN</name>
<protein>
    <recommendedName>
        <fullName evidence="5">Zn-ribbon domain-containing OB-fold protein</fullName>
    </recommendedName>
</protein>
<organism evidence="3 4">
    <name type="scientific">Sporichthya brevicatena</name>
    <dbReference type="NCBI Taxonomy" id="171442"/>
    <lineage>
        <taxon>Bacteria</taxon>
        <taxon>Bacillati</taxon>
        <taxon>Actinomycetota</taxon>
        <taxon>Actinomycetes</taxon>
        <taxon>Sporichthyales</taxon>
        <taxon>Sporichthyaceae</taxon>
        <taxon>Sporichthya</taxon>
    </lineage>
</organism>
<dbReference type="RefSeq" id="WP_344607241.1">
    <property type="nucleotide sequence ID" value="NZ_BAAAHE010000034.1"/>
</dbReference>
<dbReference type="InterPro" id="IPR022002">
    <property type="entry name" value="ChsH2_Znr"/>
</dbReference>
<reference evidence="3 4" key="1">
    <citation type="journal article" date="2019" name="Int. J. Syst. Evol. Microbiol.">
        <title>The Global Catalogue of Microorganisms (GCM) 10K type strain sequencing project: providing services to taxonomists for standard genome sequencing and annotation.</title>
        <authorList>
            <consortium name="The Broad Institute Genomics Platform"/>
            <consortium name="The Broad Institute Genome Sequencing Center for Infectious Disease"/>
            <person name="Wu L."/>
            <person name="Ma J."/>
        </authorList>
    </citation>
    <scope>NUCLEOTIDE SEQUENCE [LARGE SCALE GENOMIC DNA]</scope>
    <source>
        <strain evidence="3 4">JCM 10671</strain>
    </source>
</reference>
<dbReference type="SUPFAM" id="SSF50249">
    <property type="entry name" value="Nucleic acid-binding proteins"/>
    <property type="match status" value="1"/>
</dbReference>
<accession>A0ABN1H4L9</accession>
<dbReference type="EMBL" id="BAAAHE010000034">
    <property type="protein sequence ID" value="GAA0628882.1"/>
    <property type="molecule type" value="Genomic_DNA"/>
</dbReference>
<proteinExistence type="predicted"/>
<dbReference type="PANTHER" id="PTHR34075">
    <property type="entry name" value="BLR3430 PROTEIN"/>
    <property type="match status" value="1"/>
</dbReference>
<keyword evidence="4" id="KW-1185">Reference proteome</keyword>
<evidence type="ECO:0000259" key="1">
    <source>
        <dbReference type="Pfam" id="PF01796"/>
    </source>
</evidence>
<dbReference type="InterPro" id="IPR002878">
    <property type="entry name" value="ChsH2_C"/>
</dbReference>
<dbReference type="Pfam" id="PF01796">
    <property type="entry name" value="OB_ChsH2_C"/>
    <property type="match status" value="1"/>
</dbReference>